<keyword evidence="4 9" id="KW-0274">FAD</keyword>
<gene>
    <name evidence="9" type="primary">kmo</name>
    <name evidence="12" type="ORF">ACFOUT_10540</name>
</gene>
<keyword evidence="2 9" id="KW-0285">Flavoprotein</keyword>
<reference evidence="13" key="1">
    <citation type="journal article" date="2019" name="Int. J. Syst. Evol. Microbiol.">
        <title>The Global Catalogue of Microorganisms (GCM) 10K type strain sequencing project: providing services to taxonomists for standard genome sequencing and annotation.</title>
        <authorList>
            <consortium name="The Broad Institute Genomics Platform"/>
            <consortium name="The Broad Institute Genome Sequencing Center for Infectious Disease"/>
            <person name="Wu L."/>
            <person name="Ma J."/>
        </authorList>
    </citation>
    <scope>NUCLEOTIDE SEQUENCE [LARGE SCALE GENOMIC DNA]</scope>
    <source>
        <strain evidence="13">CECT 7477</strain>
    </source>
</reference>
<dbReference type="InterPro" id="IPR002938">
    <property type="entry name" value="FAD-bd"/>
</dbReference>
<evidence type="ECO:0000256" key="2">
    <source>
        <dbReference type="ARBA" id="ARBA00022630"/>
    </source>
</evidence>
<evidence type="ECO:0000256" key="7">
    <source>
        <dbReference type="ARBA" id="ARBA00023033"/>
    </source>
</evidence>
<proteinExistence type="inferred from homology"/>
<dbReference type="EC" id="1.14.13.9" evidence="9"/>
<evidence type="ECO:0000256" key="3">
    <source>
        <dbReference type="ARBA" id="ARBA00022642"/>
    </source>
</evidence>
<keyword evidence="10" id="KW-1133">Transmembrane helix</keyword>
<dbReference type="HAMAP" id="MF_01971">
    <property type="entry name" value="Kynurenine_monooxygenase"/>
    <property type="match status" value="1"/>
</dbReference>
<evidence type="ECO:0000256" key="4">
    <source>
        <dbReference type="ARBA" id="ARBA00022827"/>
    </source>
</evidence>
<dbReference type="InterPro" id="IPR027545">
    <property type="entry name" value="Kynurenine_monooxygenase"/>
</dbReference>
<name>A0ABV8JQC4_9FLAO</name>
<keyword evidence="13" id="KW-1185">Reference proteome</keyword>
<comment type="similarity">
    <text evidence="9">Belongs to the aromatic-ring hydroxylase family. KMO subfamily.</text>
</comment>
<evidence type="ECO:0000256" key="5">
    <source>
        <dbReference type="ARBA" id="ARBA00022857"/>
    </source>
</evidence>
<dbReference type="SUPFAM" id="SSF51905">
    <property type="entry name" value="FAD/NAD(P)-binding domain"/>
    <property type="match status" value="1"/>
</dbReference>
<evidence type="ECO:0000313" key="13">
    <source>
        <dbReference type="Proteomes" id="UP001595814"/>
    </source>
</evidence>
<dbReference type="Proteomes" id="UP001595814">
    <property type="component" value="Unassembled WGS sequence"/>
</dbReference>
<keyword evidence="6 9" id="KW-0560">Oxidoreductase</keyword>
<comment type="cofactor">
    <cofactor evidence="1 9">
        <name>FAD</name>
        <dbReference type="ChEBI" id="CHEBI:57692"/>
    </cofactor>
</comment>
<comment type="caution">
    <text evidence="12">The sequence shown here is derived from an EMBL/GenBank/DDBJ whole genome shotgun (WGS) entry which is preliminary data.</text>
</comment>
<evidence type="ECO:0000256" key="1">
    <source>
        <dbReference type="ARBA" id="ARBA00001974"/>
    </source>
</evidence>
<keyword evidence="10" id="KW-0812">Transmembrane</keyword>
<evidence type="ECO:0000256" key="6">
    <source>
        <dbReference type="ARBA" id="ARBA00023002"/>
    </source>
</evidence>
<dbReference type="EMBL" id="JBHSAW010000006">
    <property type="protein sequence ID" value="MFC4096311.1"/>
    <property type="molecule type" value="Genomic_DNA"/>
</dbReference>
<protein>
    <recommendedName>
        <fullName evidence="9">Kynurenine 3-monooxygenase</fullName>
        <ecNumber evidence="9">1.14.13.9</ecNumber>
    </recommendedName>
    <alternativeName>
        <fullName evidence="9">Kynurenine 3-hydroxylase</fullName>
    </alternativeName>
</protein>
<feature type="transmembrane region" description="Helical" evidence="10">
    <location>
        <begin position="7"/>
        <end position="24"/>
    </location>
</feature>
<keyword evidence="3 9" id="KW-0662">Pyridine nucleotide biosynthesis</keyword>
<comment type="function">
    <text evidence="9">Catalyzes the hydroxylation of L-kynurenine (L-Kyn) to form 3-hydroxy-L-kynurenine (L-3OHKyn). Required for synthesis of quinolinic acid.</text>
</comment>
<comment type="pathway">
    <text evidence="9">Cofactor biosynthesis; NAD(+) biosynthesis; quinolinate from L-kynurenine: step 1/3.</text>
</comment>
<dbReference type="PANTHER" id="PTHR46028:SF2">
    <property type="entry name" value="KYNURENINE 3-MONOOXYGENASE"/>
    <property type="match status" value="1"/>
</dbReference>
<dbReference type="Gene3D" id="3.50.50.60">
    <property type="entry name" value="FAD/NAD(P)-binding domain"/>
    <property type="match status" value="1"/>
</dbReference>
<evidence type="ECO:0000256" key="10">
    <source>
        <dbReference type="SAM" id="Phobius"/>
    </source>
</evidence>
<organism evidence="12 13">
    <name type="scientific">Euzebyella saccharophila</name>
    <dbReference type="NCBI Taxonomy" id="679664"/>
    <lineage>
        <taxon>Bacteria</taxon>
        <taxon>Pseudomonadati</taxon>
        <taxon>Bacteroidota</taxon>
        <taxon>Flavobacteriia</taxon>
        <taxon>Flavobacteriales</taxon>
        <taxon>Flavobacteriaceae</taxon>
        <taxon>Euzebyella</taxon>
    </lineage>
</organism>
<accession>A0ABV8JQC4</accession>
<keyword evidence="5 9" id="KW-0521">NADP</keyword>
<evidence type="ECO:0000256" key="9">
    <source>
        <dbReference type="HAMAP-Rule" id="MF_01971"/>
    </source>
</evidence>
<evidence type="ECO:0000313" key="12">
    <source>
        <dbReference type="EMBL" id="MFC4096311.1"/>
    </source>
</evidence>
<evidence type="ECO:0000259" key="11">
    <source>
        <dbReference type="Pfam" id="PF01494"/>
    </source>
</evidence>
<dbReference type="InterPro" id="IPR036188">
    <property type="entry name" value="FAD/NAD-bd_sf"/>
</dbReference>
<dbReference type="PRINTS" id="PR00420">
    <property type="entry name" value="RNGMNOXGNASE"/>
</dbReference>
<keyword evidence="10" id="KW-0472">Membrane</keyword>
<evidence type="ECO:0000256" key="8">
    <source>
        <dbReference type="ARBA" id="ARBA00047818"/>
    </source>
</evidence>
<dbReference type="Pfam" id="PF01494">
    <property type="entry name" value="FAD_binding_3"/>
    <property type="match status" value="1"/>
</dbReference>
<feature type="domain" description="FAD-binding" evidence="11">
    <location>
        <begin position="8"/>
        <end position="356"/>
    </location>
</feature>
<keyword evidence="7 9" id="KW-0503">Monooxygenase</keyword>
<comment type="catalytic activity">
    <reaction evidence="8 9">
        <text>L-kynurenine + NADPH + O2 + H(+) = 3-hydroxy-L-kynurenine + NADP(+) + H2O</text>
        <dbReference type="Rhea" id="RHEA:20545"/>
        <dbReference type="ChEBI" id="CHEBI:15377"/>
        <dbReference type="ChEBI" id="CHEBI:15378"/>
        <dbReference type="ChEBI" id="CHEBI:15379"/>
        <dbReference type="ChEBI" id="CHEBI:57783"/>
        <dbReference type="ChEBI" id="CHEBI:57959"/>
        <dbReference type="ChEBI" id="CHEBI:58125"/>
        <dbReference type="ChEBI" id="CHEBI:58349"/>
        <dbReference type="EC" id="1.14.13.9"/>
    </reaction>
</comment>
<sequence length="446" mass="51464">MTQTPKNIAIIGSGLVGSLLAIYLKKLGHSITVFDRRPDIRNITFSGRSINLAMSNRGWNALEHVGIDDEIRKIAIPLDKRAMHVIDQPLYFQKYGKEGEAIWSISRGVLNKKMIDLAEEQGVEFRFEEKVWDVDLPEAKVFTGESEKGEWKEYKYDLIFGCDGAFSRVRHKMQRRSRFDYSQDFIDVGYKELSIPPNADGTHQLDKHSFHIWPRGKFMLIAMPNLDGSFTCTLFLPFEGEISFESLQTEEDAKNFFKEYFPNVRQVIDDLLGDFFKNPTSALVTMKCYPWTYWDKVALVGDSAHAVVPFYGQGMNAGFEDIFVLNELIKVHGDDWHAIFKNYQEKRKPNADAIAELSYRNFIEMSSKTADPKFLLQKKIEKHFASKHPDKWVPAYSRVTFSSRPYAEALAEGDAQENIMQEVMKMPEIEEKWNSIEVEEKMLSLL</sequence>
<dbReference type="PANTHER" id="PTHR46028">
    <property type="entry name" value="KYNURENINE 3-MONOOXYGENASE"/>
    <property type="match status" value="1"/>
</dbReference>
<dbReference type="RefSeq" id="WP_192463328.1">
    <property type="nucleotide sequence ID" value="NZ_JACYFJ010000007.1"/>
</dbReference>